<dbReference type="InterPro" id="IPR008715">
    <property type="entry name" value="SAM-MeTfrase_NodS-like"/>
</dbReference>
<dbReference type="Proteomes" id="UP001185899">
    <property type="component" value="Unassembled WGS sequence"/>
</dbReference>
<sequence length="221" mass="24165">MSMDSRTSHGSPTSLGADYFRNVYAAKDDPFMLDSKWYERRKYALTMASLPKPHYRRALEPGCSIGVLTEQLVTRCDHVVSTDVVDSALDSARARVGETAAVEFALWSLSDHWSALPTPEETFDLIVVSEVGYYLDAADLASAMTRAVDHLEAGGTLVAAHWRHDVDDYPISGDRVHEIIAATSGLALLSRYLDEDVRIEVFVASDGPAVSVASTDGLDVR</sequence>
<dbReference type="SUPFAM" id="SSF53335">
    <property type="entry name" value="S-adenosyl-L-methionine-dependent methyltransferases"/>
    <property type="match status" value="1"/>
</dbReference>
<keyword evidence="3" id="KW-0949">S-adenosyl-L-methionine</keyword>
<keyword evidence="5" id="KW-1185">Reference proteome</keyword>
<dbReference type="EMBL" id="JAWLKE010000007">
    <property type="protein sequence ID" value="MDV6232802.1"/>
    <property type="molecule type" value="Genomic_DNA"/>
</dbReference>
<dbReference type="InterPro" id="IPR029063">
    <property type="entry name" value="SAM-dependent_MTases_sf"/>
</dbReference>
<evidence type="ECO:0000313" key="5">
    <source>
        <dbReference type="Proteomes" id="UP001185899"/>
    </source>
</evidence>
<evidence type="ECO:0000256" key="1">
    <source>
        <dbReference type="ARBA" id="ARBA00022603"/>
    </source>
</evidence>
<keyword evidence="2" id="KW-0808">Transferase</keyword>
<evidence type="ECO:0000256" key="2">
    <source>
        <dbReference type="ARBA" id="ARBA00022679"/>
    </source>
</evidence>
<name>A0ABU4B2T9_9NOCA</name>
<protein>
    <submittedName>
        <fullName evidence="4">Nodulation S family protein</fullName>
    </submittedName>
</protein>
<organism evidence="4 5">
    <name type="scientific">Rhodococcus cercidiphylli</name>
    <dbReference type="NCBI Taxonomy" id="489916"/>
    <lineage>
        <taxon>Bacteria</taxon>
        <taxon>Bacillati</taxon>
        <taxon>Actinomycetota</taxon>
        <taxon>Actinomycetes</taxon>
        <taxon>Mycobacteriales</taxon>
        <taxon>Nocardiaceae</taxon>
        <taxon>Rhodococcus</taxon>
    </lineage>
</organism>
<dbReference type="RefSeq" id="WP_262498487.1">
    <property type="nucleotide sequence ID" value="NZ_JAWLKE010000007.1"/>
</dbReference>
<gene>
    <name evidence="4" type="ORF">R3P95_19790</name>
</gene>
<accession>A0ABU4B2T9</accession>
<dbReference type="PANTHER" id="PTHR43464:SF19">
    <property type="entry name" value="UBIQUINONE BIOSYNTHESIS O-METHYLTRANSFERASE, MITOCHONDRIAL"/>
    <property type="match status" value="1"/>
</dbReference>
<evidence type="ECO:0000256" key="3">
    <source>
        <dbReference type="ARBA" id="ARBA00022691"/>
    </source>
</evidence>
<dbReference type="Gene3D" id="3.40.50.150">
    <property type="entry name" value="Vaccinia Virus protein VP39"/>
    <property type="match status" value="1"/>
</dbReference>
<comment type="caution">
    <text evidence="4">The sequence shown here is derived from an EMBL/GenBank/DDBJ whole genome shotgun (WGS) entry which is preliminary data.</text>
</comment>
<dbReference type="Pfam" id="PF05401">
    <property type="entry name" value="NodS"/>
    <property type="match status" value="1"/>
</dbReference>
<proteinExistence type="predicted"/>
<keyword evidence="1" id="KW-0489">Methyltransferase</keyword>
<evidence type="ECO:0000313" key="4">
    <source>
        <dbReference type="EMBL" id="MDV6232802.1"/>
    </source>
</evidence>
<reference evidence="4 5" key="1">
    <citation type="submission" date="2023-10" db="EMBL/GenBank/DDBJ databases">
        <title>Development of a sustainable strategy for remediation of hydrocarbon-contaminated territories based on the waste exchange concept.</title>
        <authorList>
            <person name="Krivoruchko A."/>
        </authorList>
    </citation>
    <scope>NUCLEOTIDE SEQUENCE [LARGE SCALE GENOMIC DNA]</scope>
    <source>
        <strain evidence="4 5">IEGM 1322</strain>
    </source>
</reference>
<dbReference type="PANTHER" id="PTHR43464">
    <property type="entry name" value="METHYLTRANSFERASE"/>
    <property type="match status" value="1"/>
</dbReference>